<evidence type="ECO:0000313" key="2">
    <source>
        <dbReference type="EMBL" id="MFC5506849.1"/>
    </source>
</evidence>
<dbReference type="Pfam" id="PF00248">
    <property type="entry name" value="Aldo_ket_red"/>
    <property type="match status" value="1"/>
</dbReference>
<dbReference type="InterPro" id="IPR036812">
    <property type="entry name" value="NAD(P)_OxRdtase_dom_sf"/>
</dbReference>
<evidence type="ECO:0000259" key="1">
    <source>
        <dbReference type="Pfam" id="PF00248"/>
    </source>
</evidence>
<dbReference type="CDD" id="cd19138">
    <property type="entry name" value="AKR_YeaE"/>
    <property type="match status" value="1"/>
</dbReference>
<feature type="domain" description="NADP-dependent oxidoreductase" evidence="1">
    <location>
        <begin position="14"/>
        <end position="266"/>
    </location>
</feature>
<reference evidence="3" key="1">
    <citation type="journal article" date="2019" name="Int. J. Syst. Evol. Microbiol.">
        <title>The Global Catalogue of Microorganisms (GCM) 10K type strain sequencing project: providing services to taxonomists for standard genome sequencing and annotation.</title>
        <authorList>
            <consortium name="The Broad Institute Genomics Platform"/>
            <consortium name="The Broad Institute Genome Sequencing Center for Infectious Disease"/>
            <person name="Wu L."/>
            <person name="Ma J."/>
        </authorList>
    </citation>
    <scope>NUCLEOTIDE SEQUENCE [LARGE SCALE GENOMIC DNA]</scope>
    <source>
        <strain evidence="3">CCUG 43117</strain>
    </source>
</reference>
<keyword evidence="3" id="KW-1185">Reference proteome</keyword>
<comment type="caution">
    <text evidence="2">The sequence shown here is derived from an EMBL/GenBank/DDBJ whole genome shotgun (WGS) entry which is preliminary data.</text>
</comment>
<dbReference type="PANTHER" id="PTHR43638">
    <property type="entry name" value="OXIDOREDUCTASE, ALDO/KETO REDUCTASE FAMILY PROTEIN"/>
    <property type="match status" value="1"/>
</dbReference>
<sequence>MTPFGSTGREVPAIGQGSWYIERGDRAEAVAALRRGLDLGLTHLDTAEMYGDGRSEAIIGEAIAGWREEVFLVSKVLPHNASKAGVRAACERSLRHLKTDRLDCYLLHWRGPHPLAETFAAFEDLKAQGKILSWGVSNFDEDDLDEALAVAGPGKIACNQVLYHLRERAIEHAVIPWCERNGVAVTAYSPFGHDGFPTTGSPGGQVLGEIASAHGASPRQVALAFLTRRPSVFAIPKAGTQAHVEDNAGALRLRLTEGDLARIDAAFPLGRKPSSLPML</sequence>
<dbReference type="PRINTS" id="PR00069">
    <property type="entry name" value="ALDKETRDTASE"/>
</dbReference>
<dbReference type="PANTHER" id="PTHR43638:SF3">
    <property type="entry name" value="ALDEHYDE REDUCTASE"/>
    <property type="match status" value="1"/>
</dbReference>
<proteinExistence type="predicted"/>
<dbReference type="EMBL" id="JBHSLU010000051">
    <property type="protein sequence ID" value="MFC5506849.1"/>
    <property type="molecule type" value="Genomic_DNA"/>
</dbReference>
<accession>A0ABW0P2F5</accession>
<organism evidence="2 3">
    <name type="scientific">Bosea massiliensis</name>
    <dbReference type="NCBI Taxonomy" id="151419"/>
    <lineage>
        <taxon>Bacteria</taxon>
        <taxon>Pseudomonadati</taxon>
        <taxon>Pseudomonadota</taxon>
        <taxon>Alphaproteobacteria</taxon>
        <taxon>Hyphomicrobiales</taxon>
        <taxon>Boseaceae</taxon>
        <taxon>Bosea</taxon>
    </lineage>
</organism>
<dbReference type="Gene3D" id="3.20.20.100">
    <property type="entry name" value="NADP-dependent oxidoreductase domain"/>
    <property type="match status" value="1"/>
</dbReference>
<evidence type="ECO:0000313" key="3">
    <source>
        <dbReference type="Proteomes" id="UP001596060"/>
    </source>
</evidence>
<gene>
    <name evidence="2" type="ORF">ACFPN9_16485</name>
</gene>
<dbReference type="SUPFAM" id="SSF51430">
    <property type="entry name" value="NAD(P)-linked oxidoreductase"/>
    <property type="match status" value="1"/>
</dbReference>
<dbReference type="Proteomes" id="UP001596060">
    <property type="component" value="Unassembled WGS sequence"/>
</dbReference>
<dbReference type="PIRSF" id="PIRSF000097">
    <property type="entry name" value="AKR"/>
    <property type="match status" value="1"/>
</dbReference>
<name>A0ABW0P2F5_9HYPH</name>
<dbReference type="InterPro" id="IPR020471">
    <property type="entry name" value="AKR"/>
</dbReference>
<dbReference type="InterPro" id="IPR023210">
    <property type="entry name" value="NADP_OxRdtase_dom"/>
</dbReference>
<dbReference type="RefSeq" id="WP_066717683.1">
    <property type="nucleotide sequence ID" value="NZ_JBHSLU010000051.1"/>
</dbReference>
<protein>
    <submittedName>
        <fullName evidence="2">Aldo/keto reductase</fullName>
    </submittedName>
</protein>